<sequence length="884" mass="98911">MQKIQLLLLVAVLLLSGCSEKHFITDDAYRSQVEKDFQEKQRLLPDGDLFAVFNESLSLKEKEALTFLYAYMPIGDLTDYEGDLYLRSVRSTFKAQQEMPWGDSIPEDIFRHFVLPIRVNNETLDESRIVFYDELKDRVKNLLLHDAILEVNHWCHEKVVYTPSDARTSSPMASVKTAYGRCGEESTFTVAALRAVGIPARQVYTPRWAHTDDNHAWVEAWVDGKWHFMGACEPEPVLDLGWFNGPAYRGMLMHTKAFGRYNGPEEVMSVTANYTEINVIDNYAPTAKAYVTVVDESGSPVEGADVEFKIYNYAEFYSVATKKTDKEGKSFLSSGKGDLFVWASKDNKFGYGKVSMGKEESITIILDKTPGYQTTFEMDIVPPVDGSIPATVTEEQKETNAKRLLDEDKIRNTYVSTFYSIEKADSLAKALGVDPLKTADYLVGSRGNWKEIEQFLIETPQEKRELALELLGAISAKDLRDTPADVLKDHLNNTPADSSSLFAAYIMNPRVANEFLTPYKKVLAAGFESSFIQSVKENPQVLVKWVSDSIRLADELNAQRIPIMPLGVWKARVADTDSRNVFFVAMARSLGIPAQIEPVAGKVQYYHQNQWIDVDFTGNLQDNPKQGKVTASYKAIKSLQDPQYYSHFTIAKLGADAKLQTLNFERSGSADMGMGNSWSALLKTPLNLDEGNYMLVTGTRMANGSVLTNVTFFSVVAGKTTQIDLKMRENTEEVQVIGSINAEASYRPADSDKEQTILSTTGRGYFVVAILGARQEPTNHALRDLAQFAKEYEAWGRSMVLLFPNDQQLKNFDAKEFGTLPKTITFGVDTDAKISQMLVNAMNLPNADTLPIFVIADTFGRVVFVSQGYTIGLGEQMLKVIHKL</sequence>
<dbReference type="SMART" id="SM00460">
    <property type="entry name" value="TGc"/>
    <property type="match status" value="2"/>
</dbReference>
<dbReference type="Gene3D" id="3.10.620.30">
    <property type="match status" value="1"/>
</dbReference>
<gene>
    <name evidence="2" type="ORF">SAMN05660349_00703</name>
</gene>
<name>A0A1T5AGH6_9BACT</name>
<dbReference type="InterPro" id="IPR002931">
    <property type="entry name" value="Transglutaminase-like"/>
</dbReference>
<keyword evidence="3" id="KW-1185">Reference proteome</keyword>
<dbReference type="RefSeq" id="WP_079682400.1">
    <property type="nucleotide sequence ID" value="NZ_FUYQ01000003.1"/>
</dbReference>
<dbReference type="Gene3D" id="2.60.40.1120">
    <property type="entry name" value="Carboxypeptidase-like, regulatory domain"/>
    <property type="match status" value="1"/>
</dbReference>
<dbReference type="Proteomes" id="UP000190852">
    <property type="component" value="Unassembled WGS sequence"/>
</dbReference>
<dbReference type="AlphaFoldDB" id="A0A1T5AGH6"/>
<protein>
    <submittedName>
        <fullName evidence="2">Transglutaminase-like superfamily protein</fullName>
    </submittedName>
</protein>
<dbReference type="EMBL" id="FUYQ01000003">
    <property type="protein sequence ID" value="SKB34088.1"/>
    <property type="molecule type" value="Genomic_DNA"/>
</dbReference>
<feature type="domain" description="Transglutaminase-like" evidence="1">
    <location>
        <begin position="174"/>
        <end position="233"/>
    </location>
</feature>
<organism evidence="2 3">
    <name type="scientific">Parabacteroides chartae</name>
    <dbReference type="NCBI Taxonomy" id="1037355"/>
    <lineage>
        <taxon>Bacteria</taxon>
        <taxon>Pseudomonadati</taxon>
        <taxon>Bacteroidota</taxon>
        <taxon>Bacteroidia</taxon>
        <taxon>Bacteroidales</taxon>
        <taxon>Tannerellaceae</taxon>
        <taxon>Parabacteroides</taxon>
    </lineage>
</organism>
<evidence type="ECO:0000313" key="3">
    <source>
        <dbReference type="Proteomes" id="UP000190852"/>
    </source>
</evidence>
<dbReference type="PANTHER" id="PTHR35532">
    <property type="entry name" value="SIMILAR TO POLYHYDROXYALKANOATE DEPOLYMERASE"/>
    <property type="match status" value="1"/>
</dbReference>
<evidence type="ECO:0000313" key="2">
    <source>
        <dbReference type="EMBL" id="SKB34088.1"/>
    </source>
</evidence>
<dbReference type="Pfam" id="PF01841">
    <property type="entry name" value="Transglut_core"/>
    <property type="match status" value="1"/>
</dbReference>
<dbReference type="InterPro" id="IPR038765">
    <property type="entry name" value="Papain-like_cys_pep_sf"/>
</dbReference>
<feature type="domain" description="Transglutaminase-like" evidence="1">
    <location>
        <begin position="568"/>
        <end position="618"/>
    </location>
</feature>
<proteinExistence type="predicted"/>
<dbReference type="PANTHER" id="PTHR35532:SF5">
    <property type="entry name" value="CARBOHYDRATE-BINDING DOMAIN-CONTAINING PROTEIN"/>
    <property type="match status" value="1"/>
</dbReference>
<evidence type="ECO:0000259" key="1">
    <source>
        <dbReference type="SMART" id="SM00460"/>
    </source>
</evidence>
<reference evidence="3" key="1">
    <citation type="submission" date="2017-02" db="EMBL/GenBank/DDBJ databases">
        <authorList>
            <person name="Varghese N."/>
            <person name="Submissions S."/>
        </authorList>
    </citation>
    <scope>NUCLEOTIDE SEQUENCE [LARGE SCALE GENOMIC DNA]</scope>
    <source>
        <strain evidence="3">DSM 24967</strain>
    </source>
</reference>
<dbReference type="PROSITE" id="PS51257">
    <property type="entry name" value="PROKAR_LIPOPROTEIN"/>
    <property type="match status" value="1"/>
</dbReference>
<dbReference type="SUPFAM" id="SSF54001">
    <property type="entry name" value="Cysteine proteinases"/>
    <property type="match status" value="1"/>
</dbReference>
<accession>A0A1T5AGH6</accession>